<dbReference type="PANTHER" id="PTHR35126:SF1">
    <property type="entry name" value="DUF3067 DOMAIN-CONTAINING PROTEIN"/>
    <property type="match status" value="1"/>
</dbReference>
<sequence>MGIPPPQMHLEAFLAPPPRPFVRLRAIVPLLIASLCIIALSIRRGDLGVGRMAVNRTVQRTLPAGSTGISGRAGRLATRGFLDSFEKGLEDFMYGWKDDKWNPDRRTEEERGSRVRPSLSSLSWGRFEWENDAQEHLRDFIQGQGYPMRAVTENMLSEEALDTSTDVEINQALVERMKARGENRYICGRKLAEMVYAKYGRYHDVSLLQAKPFGNREEGRQVALNIYGPHLGNPSFPYSEDQYLSKLDGISHMLNTWDQAWYVQEFLVSKLAPRRGLPSRPRADTAVTLRLNQSPTWEMVPAEQISEVFSW</sequence>
<dbReference type="Gene3D" id="3.30.428.40">
    <property type="entry name" value="Protein of unknown function DUF3067"/>
    <property type="match status" value="1"/>
</dbReference>
<evidence type="ECO:0000256" key="1">
    <source>
        <dbReference type="SAM" id="Phobius"/>
    </source>
</evidence>
<name>A0A6T6Z8V4_9EUKA</name>
<dbReference type="InterPro" id="IPR021420">
    <property type="entry name" value="DUF3067"/>
</dbReference>
<keyword evidence="1" id="KW-1133">Transmembrane helix</keyword>
<dbReference type="Pfam" id="PF11267">
    <property type="entry name" value="DUF3067"/>
    <property type="match status" value="1"/>
</dbReference>
<keyword evidence="1" id="KW-0472">Membrane</keyword>
<gene>
    <name evidence="2" type="ORF">LAMO00422_LOCUS23651</name>
</gene>
<dbReference type="EMBL" id="HBEM01034586">
    <property type="protein sequence ID" value="CAD8464684.1"/>
    <property type="molecule type" value="Transcribed_RNA"/>
</dbReference>
<reference evidence="2" key="1">
    <citation type="submission" date="2021-01" db="EMBL/GenBank/DDBJ databases">
        <authorList>
            <person name="Corre E."/>
            <person name="Pelletier E."/>
            <person name="Niang G."/>
            <person name="Scheremetjew M."/>
            <person name="Finn R."/>
            <person name="Kale V."/>
            <person name="Holt S."/>
            <person name="Cochrane G."/>
            <person name="Meng A."/>
            <person name="Brown T."/>
            <person name="Cohen L."/>
        </authorList>
    </citation>
    <scope>NUCLEOTIDE SEQUENCE</scope>
    <source>
        <strain evidence="2">CCMP2058</strain>
    </source>
</reference>
<keyword evidence="1" id="KW-0812">Transmembrane</keyword>
<accession>A0A6T6Z8V4</accession>
<proteinExistence type="predicted"/>
<evidence type="ECO:0000313" key="2">
    <source>
        <dbReference type="EMBL" id="CAD8464684.1"/>
    </source>
</evidence>
<dbReference type="AlphaFoldDB" id="A0A6T6Z8V4"/>
<feature type="transmembrane region" description="Helical" evidence="1">
    <location>
        <begin position="20"/>
        <end position="42"/>
    </location>
</feature>
<protein>
    <submittedName>
        <fullName evidence="2">Uncharacterized protein</fullName>
    </submittedName>
</protein>
<dbReference type="PANTHER" id="PTHR35126">
    <property type="entry name" value="SLR0598 PROTEIN"/>
    <property type="match status" value="1"/>
</dbReference>
<organism evidence="2">
    <name type="scientific">Amorphochlora amoebiformis</name>
    <dbReference type="NCBI Taxonomy" id="1561963"/>
    <lineage>
        <taxon>Eukaryota</taxon>
        <taxon>Sar</taxon>
        <taxon>Rhizaria</taxon>
        <taxon>Cercozoa</taxon>
        <taxon>Chlorarachniophyceae</taxon>
        <taxon>Amorphochlora</taxon>
    </lineage>
</organism>